<dbReference type="EMBL" id="JAZBJZ010000005">
    <property type="protein sequence ID" value="MEE3715558.1"/>
    <property type="molecule type" value="Genomic_DNA"/>
</dbReference>
<accession>A0AAW9PYI8</accession>
<dbReference type="GO" id="GO:1990281">
    <property type="term" value="C:efflux pump complex"/>
    <property type="evidence" value="ECO:0007669"/>
    <property type="project" value="TreeGrafter"/>
</dbReference>
<evidence type="ECO:0000256" key="1">
    <source>
        <dbReference type="SAM" id="Coils"/>
    </source>
</evidence>
<name>A0AAW9PYI8_9CYAN</name>
<evidence type="ECO:0000256" key="2">
    <source>
        <dbReference type="SAM" id="Phobius"/>
    </source>
</evidence>
<feature type="coiled-coil region" evidence="1">
    <location>
        <begin position="145"/>
        <end position="172"/>
    </location>
</feature>
<dbReference type="PANTHER" id="PTHR30469">
    <property type="entry name" value="MULTIDRUG RESISTANCE PROTEIN MDTA"/>
    <property type="match status" value="1"/>
</dbReference>
<dbReference type="SUPFAM" id="SSF111369">
    <property type="entry name" value="HlyD-like secretion proteins"/>
    <property type="match status" value="1"/>
</dbReference>
<gene>
    <name evidence="4" type="ORF">V2H45_02230</name>
</gene>
<proteinExistence type="predicted"/>
<comment type="caution">
    <text evidence="4">The sequence shown here is derived from an EMBL/GenBank/DDBJ whole genome shotgun (WGS) entry which is preliminary data.</text>
</comment>
<evidence type="ECO:0000313" key="5">
    <source>
        <dbReference type="Proteomes" id="UP001333818"/>
    </source>
</evidence>
<keyword evidence="2" id="KW-0472">Membrane</keyword>
<dbReference type="Gene3D" id="2.40.30.170">
    <property type="match status" value="1"/>
</dbReference>
<feature type="domain" description="Multidrug resistance protein MdtA-like barrel-sandwich hybrid" evidence="3">
    <location>
        <begin position="87"/>
        <end position="272"/>
    </location>
</feature>
<dbReference type="AlphaFoldDB" id="A0AAW9PYI8"/>
<dbReference type="Gene3D" id="2.40.50.100">
    <property type="match status" value="1"/>
</dbReference>
<evidence type="ECO:0000313" key="4">
    <source>
        <dbReference type="EMBL" id="MEE3715558.1"/>
    </source>
</evidence>
<dbReference type="Gene3D" id="2.40.420.20">
    <property type="match status" value="1"/>
</dbReference>
<dbReference type="InterPro" id="IPR058625">
    <property type="entry name" value="MdtA-like_BSH"/>
</dbReference>
<reference evidence="4" key="1">
    <citation type="submission" date="2024-01" db="EMBL/GenBank/DDBJ databases">
        <title>Bank of Algae and Cyanobacteria of the Azores (BACA) strain genomes.</title>
        <authorList>
            <person name="Luz R."/>
            <person name="Cordeiro R."/>
            <person name="Fonseca A."/>
            <person name="Goncalves V."/>
        </authorList>
    </citation>
    <scope>NUCLEOTIDE SEQUENCE</scope>
    <source>
        <strain evidence="4">BACA0141</strain>
    </source>
</reference>
<keyword evidence="2" id="KW-0812">Transmembrane</keyword>
<sequence length="436" mass="47645">MAIPRPLSRFILILLVVVPLGVIGILTVTVLLPALKNPESRSYSSDIGYPAAQRKAGKPIKVETVAVSQQSIEEAVAAPGESVALQEVDLQPLVPGAVAKVYVQEGDRVTKGQRLVELNKELFENAVEVARNNVAISEVGLQSLEQTTKEQLASLEVNVDSLRDRVAVFDDKLNRSETLVKEGALSRFQLADTKDSYLFRKRDLYTAERELVRTRNDLARQAESLEFTLKNNQLALQNALINLERTVIYAPNDGLVSQINIHSGEVANLNTKLMTLTQNIVFKAYIDQARLNTVKVGDRATVRLVAFPGKTFTATVIRLNPTVETNPTAPGRVGVNRQYTYSVWVRVEGLQMPPGLQGFVQFDQGRKSMAIPESAVTHLSAGEGMVMVAEGGLAVVKKVKLGRTFDSQREVLSGLALGDRVILSPRALNPGDKVEG</sequence>
<evidence type="ECO:0000259" key="3">
    <source>
        <dbReference type="Pfam" id="PF25917"/>
    </source>
</evidence>
<keyword evidence="5" id="KW-1185">Reference proteome</keyword>
<dbReference type="Proteomes" id="UP001333818">
    <property type="component" value="Unassembled WGS sequence"/>
</dbReference>
<dbReference type="GO" id="GO:0015562">
    <property type="term" value="F:efflux transmembrane transporter activity"/>
    <property type="evidence" value="ECO:0007669"/>
    <property type="project" value="TreeGrafter"/>
</dbReference>
<dbReference type="PRINTS" id="PR01490">
    <property type="entry name" value="RTXTOXIND"/>
</dbReference>
<feature type="transmembrane region" description="Helical" evidence="2">
    <location>
        <begin position="12"/>
        <end position="35"/>
    </location>
</feature>
<keyword evidence="2" id="KW-1133">Transmembrane helix</keyword>
<dbReference type="Pfam" id="PF25917">
    <property type="entry name" value="BSH_RND"/>
    <property type="match status" value="1"/>
</dbReference>
<protein>
    <submittedName>
        <fullName evidence="4">Efflux RND transporter periplasmic adaptor subunit</fullName>
    </submittedName>
</protein>
<organism evidence="4 5">
    <name type="scientific">Tumidithrix elongata BACA0141</name>
    <dbReference type="NCBI Taxonomy" id="2716417"/>
    <lineage>
        <taxon>Bacteria</taxon>
        <taxon>Bacillati</taxon>
        <taxon>Cyanobacteriota</taxon>
        <taxon>Cyanophyceae</taxon>
        <taxon>Pseudanabaenales</taxon>
        <taxon>Pseudanabaenaceae</taxon>
        <taxon>Tumidithrix</taxon>
        <taxon>Tumidithrix elongata</taxon>
    </lineage>
</organism>
<keyword evidence="1" id="KW-0175">Coiled coil</keyword>